<dbReference type="OrthoDB" id="947646at2"/>
<organism evidence="1 2">
    <name type="scientific">Pedobacter xixiisoli</name>
    <dbReference type="NCBI Taxonomy" id="1476464"/>
    <lineage>
        <taxon>Bacteria</taxon>
        <taxon>Pseudomonadati</taxon>
        <taxon>Bacteroidota</taxon>
        <taxon>Sphingobacteriia</taxon>
        <taxon>Sphingobacteriales</taxon>
        <taxon>Sphingobacteriaceae</taxon>
        <taxon>Pedobacter</taxon>
    </lineage>
</organism>
<name>A0A285ZUQ2_9SPHI</name>
<protein>
    <submittedName>
        <fullName evidence="1">Uncharacterized protein</fullName>
    </submittedName>
</protein>
<reference evidence="2" key="1">
    <citation type="submission" date="2017-09" db="EMBL/GenBank/DDBJ databases">
        <authorList>
            <person name="Varghese N."/>
            <person name="Submissions S."/>
        </authorList>
    </citation>
    <scope>NUCLEOTIDE SEQUENCE [LARGE SCALE GENOMIC DNA]</scope>
    <source>
        <strain evidence="2">CGMCC 1.12803</strain>
    </source>
</reference>
<dbReference type="RefSeq" id="WP_097129773.1">
    <property type="nucleotide sequence ID" value="NZ_OCMT01000001.1"/>
</dbReference>
<dbReference type="AlphaFoldDB" id="A0A285ZUQ2"/>
<keyword evidence="2" id="KW-1185">Reference proteome</keyword>
<evidence type="ECO:0000313" key="1">
    <source>
        <dbReference type="EMBL" id="SOD13383.1"/>
    </source>
</evidence>
<dbReference type="Proteomes" id="UP000219281">
    <property type="component" value="Unassembled WGS sequence"/>
</dbReference>
<evidence type="ECO:0000313" key="2">
    <source>
        <dbReference type="Proteomes" id="UP000219281"/>
    </source>
</evidence>
<accession>A0A285ZUQ2</accession>
<gene>
    <name evidence="1" type="ORF">SAMN06297358_1212</name>
</gene>
<proteinExistence type="predicted"/>
<dbReference type="EMBL" id="OCMT01000001">
    <property type="protein sequence ID" value="SOD13383.1"/>
    <property type="molecule type" value="Genomic_DNA"/>
</dbReference>
<sequence length="207" mass="23231">MKKGVDLVQDLIPRQKIGRQIDVVEERRFNNEADAIKFFELARYRLLDINNWYSLAGNSLSKFQLVDLFGNPVERLAREGDYIKIDIPGPGTILGGGYDWVLIEVIIAKSAPGMDSLALRARPTANPLSKKMDTAHFLTEKATSTFQVKRIVNNVYAEEHGRNEKANIHTEAVVDNIRNLLVGWAASLGLSYPQWKLLVKGILEGQV</sequence>